<evidence type="ECO:0000256" key="1">
    <source>
        <dbReference type="SAM" id="MobiDB-lite"/>
    </source>
</evidence>
<name>A0ABQ8S272_PERAM</name>
<evidence type="ECO:0000313" key="2">
    <source>
        <dbReference type="EMBL" id="KAJ4428082.1"/>
    </source>
</evidence>
<organism evidence="2 3">
    <name type="scientific">Periplaneta americana</name>
    <name type="common">American cockroach</name>
    <name type="synonym">Blatta americana</name>
    <dbReference type="NCBI Taxonomy" id="6978"/>
    <lineage>
        <taxon>Eukaryota</taxon>
        <taxon>Metazoa</taxon>
        <taxon>Ecdysozoa</taxon>
        <taxon>Arthropoda</taxon>
        <taxon>Hexapoda</taxon>
        <taxon>Insecta</taxon>
        <taxon>Pterygota</taxon>
        <taxon>Neoptera</taxon>
        <taxon>Polyneoptera</taxon>
        <taxon>Dictyoptera</taxon>
        <taxon>Blattodea</taxon>
        <taxon>Blattoidea</taxon>
        <taxon>Blattidae</taxon>
        <taxon>Blattinae</taxon>
        <taxon>Periplaneta</taxon>
    </lineage>
</organism>
<evidence type="ECO:0000313" key="3">
    <source>
        <dbReference type="Proteomes" id="UP001148838"/>
    </source>
</evidence>
<comment type="caution">
    <text evidence="2">The sequence shown here is derived from an EMBL/GenBank/DDBJ whole genome shotgun (WGS) entry which is preliminary data.</text>
</comment>
<gene>
    <name evidence="2" type="ORF">ANN_24096</name>
</gene>
<protein>
    <submittedName>
        <fullName evidence="2">Uncharacterized protein</fullName>
    </submittedName>
</protein>
<sequence length="87" mass="9016">MAGLCEGGNEPSGSLKASKKELRQPSHKGTGRNVAVSGETGLVGGSANPGPGIVIARKLRPSRDYCVKFGGRRALFRRLESVAVLGP</sequence>
<feature type="region of interest" description="Disordered" evidence="1">
    <location>
        <begin position="1"/>
        <end position="47"/>
    </location>
</feature>
<accession>A0ABQ8S272</accession>
<dbReference type="Proteomes" id="UP001148838">
    <property type="component" value="Unassembled WGS sequence"/>
</dbReference>
<reference evidence="2 3" key="1">
    <citation type="journal article" date="2022" name="Allergy">
        <title>Genome assembly and annotation of Periplaneta americana reveal a comprehensive cockroach allergen profile.</title>
        <authorList>
            <person name="Wang L."/>
            <person name="Xiong Q."/>
            <person name="Saelim N."/>
            <person name="Wang L."/>
            <person name="Nong W."/>
            <person name="Wan A.T."/>
            <person name="Shi M."/>
            <person name="Liu X."/>
            <person name="Cao Q."/>
            <person name="Hui J.H.L."/>
            <person name="Sookrung N."/>
            <person name="Leung T.F."/>
            <person name="Tungtrongchitr A."/>
            <person name="Tsui S.K.W."/>
        </authorList>
    </citation>
    <scope>NUCLEOTIDE SEQUENCE [LARGE SCALE GENOMIC DNA]</scope>
    <source>
        <strain evidence="2">PWHHKU_190912</strain>
    </source>
</reference>
<proteinExistence type="predicted"/>
<dbReference type="EMBL" id="JAJSOF020000037">
    <property type="protein sequence ID" value="KAJ4428082.1"/>
    <property type="molecule type" value="Genomic_DNA"/>
</dbReference>
<keyword evidence="3" id="KW-1185">Reference proteome</keyword>